<dbReference type="InterPro" id="IPR029044">
    <property type="entry name" value="Nucleotide-diphossugar_trans"/>
</dbReference>
<evidence type="ECO:0000256" key="5">
    <source>
        <dbReference type="ARBA" id="ARBA00022695"/>
    </source>
</evidence>
<dbReference type="STRING" id="869250.J4C7F8"/>
<reference evidence="7 8" key="1">
    <citation type="journal article" date="2012" name="MBio">
        <title>Comparative genome analysis of three eukaryotic parasites with differing abilities to transform leukocytes reveals key mediators of Theileria-induced leukocyte transformation.</title>
        <authorList>
            <person name="Hayashida K."/>
            <person name="Hara Y."/>
            <person name="Abe T."/>
            <person name="Yamasaki C."/>
            <person name="Toyoda A."/>
            <person name="Kosuge T."/>
            <person name="Suzuki Y."/>
            <person name="Sato Y."/>
            <person name="Kawashima S."/>
            <person name="Katayama T."/>
            <person name="Wakaguri H."/>
            <person name="Inoue N."/>
            <person name="Homma K."/>
            <person name="Tada-Umezaki M."/>
            <person name="Yagi Y."/>
            <person name="Fujii Y."/>
            <person name="Habara T."/>
            <person name="Kanehisa M."/>
            <person name="Watanabe H."/>
            <person name="Ito K."/>
            <person name="Gojobori T."/>
            <person name="Sugawara H."/>
            <person name="Imanishi T."/>
            <person name="Weir W."/>
            <person name="Gardner M."/>
            <person name="Pain A."/>
            <person name="Shiels B."/>
            <person name="Hattori M."/>
            <person name="Nene V."/>
            <person name="Sugimoto C."/>
        </authorList>
    </citation>
    <scope>NUCLEOTIDE SEQUENCE [LARGE SCALE GENOMIC DNA]</scope>
    <source>
        <strain evidence="7 8">Shintoku</strain>
    </source>
</reference>
<dbReference type="PANTHER" id="PTHR11952:SF2">
    <property type="entry name" value="LD24639P"/>
    <property type="match status" value="1"/>
</dbReference>
<protein>
    <recommendedName>
        <fullName evidence="3">UDP-N-acetylglucosamine diphosphorylase</fullName>
        <ecNumber evidence="3">2.7.7.23</ecNumber>
    </recommendedName>
</protein>
<comment type="similarity">
    <text evidence="2">Belongs to the UDPGP type 1 family.</text>
</comment>
<dbReference type="GO" id="GO:0003977">
    <property type="term" value="F:UDP-N-acetylglucosamine diphosphorylase activity"/>
    <property type="evidence" value="ECO:0007669"/>
    <property type="project" value="UniProtKB-EC"/>
</dbReference>
<proteinExistence type="inferred from homology"/>
<dbReference type="eggNOG" id="KOG2388">
    <property type="taxonomic scope" value="Eukaryota"/>
</dbReference>
<dbReference type="VEuPathDB" id="PiroplasmaDB:TOT_010000428"/>
<keyword evidence="5" id="KW-0548">Nucleotidyltransferase</keyword>
<comment type="pathway">
    <text evidence="1">Nucleotide-sugar biosynthesis; UDP-N-acetyl-alpha-D-glucosamine biosynthesis; UDP-N-acetyl-alpha-D-glucosamine from N-acetyl-alpha-D-glucosamine 1-phosphate: step 1/1.</text>
</comment>
<comment type="catalytic activity">
    <reaction evidence="6">
        <text>N-acetyl-alpha-D-glucosamine 1-phosphate + UTP + H(+) = UDP-N-acetyl-alpha-D-glucosamine + diphosphate</text>
        <dbReference type="Rhea" id="RHEA:13509"/>
        <dbReference type="ChEBI" id="CHEBI:15378"/>
        <dbReference type="ChEBI" id="CHEBI:33019"/>
        <dbReference type="ChEBI" id="CHEBI:46398"/>
        <dbReference type="ChEBI" id="CHEBI:57705"/>
        <dbReference type="ChEBI" id="CHEBI:57776"/>
        <dbReference type="EC" id="2.7.7.23"/>
    </reaction>
</comment>
<dbReference type="GO" id="GO:0006048">
    <property type="term" value="P:UDP-N-acetylglucosamine biosynthetic process"/>
    <property type="evidence" value="ECO:0007669"/>
    <property type="project" value="TreeGrafter"/>
</dbReference>
<keyword evidence="4" id="KW-0808">Transferase</keyword>
<name>J4C7F8_THEOR</name>
<dbReference type="AlphaFoldDB" id="J4C7F8"/>
<dbReference type="OrthoDB" id="532420at2759"/>
<dbReference type="EC" id="2.7.7.23" evidence="3"/>
<dbReference type="InterPro" id="IPR039741">
    <property type="entry name" value="UDP-sugar_pyrophosphorylase"/>
</dbReference>
<dbReference type="OMA" id="YFQVDNP"/>
<gene>
    <name evidence="7" type="ORF">TOT_010000428</name>
</gene>
<dbReference type="SUPFAM" id="SSF53448">
    <property type="entry name" value="Nucleotide-diphospho-sugar transferases"/>
    <property type="match status" value="1"/>
</dbReference>
<evidence type="ECO:0000256" key="3">
    <source>
        <dbReference type="ARBA" id="ARBA00012457"/>
    </source>
</evidence>
<evidence type="ECO:0000256" key="2">
    <source>
        <dbReference type="ARBA" id="ARBA00010401"/>
    </source>
</evidence>
<dbReference type="InterPro" id="IPR002618">
    <property type="entry name" value="UDPGP_fam"/>
</dbReference>
<dbReference type="EMBL" id="AP011946">
    <property type="protein sequence ID" value="BAM38963.1"/>
    <property type="molecule type" value="Genomic_DNA"/>
</dbReference>
<dbReference type="Gene3D" id="2.10.10.100">
    <property type="match status" value="1"/>
</dbReference>
<evidence type="ECO:0000313" key="7">
    <source>
        <dbReference type="EMBL" id="BAM38963.1"/>
    </source>
</evidence>
<dbReference type="Gene3D" id="3.90.550.10">
    <property type="entry name" value="Spore Coat Polysaccharide Biosynthesis Protein SpsA, Chain A"/>
    <property type="match status" value="1"/>
</dbReference>
<keyword evidence="8" id="KW-1185">Reference proteome</keyword>
<sequence>MENYREHLVDALNRKYRGKFRPFKKSRASEDAETGTYVEESETEPFEDLGRETIRKGQAAIVILAGGLSTRIGSCEPKSILPVTAVKSKSLLQLHLEKLRKLFTLVEAEKHPSIFILTCSFNYSQIETFLKRNSHFGLDPKRVILLVQSNLPCFIGDDLEYSRYPSSELNTPKAEVIDFSKNEDFDNFYTRGFRLDLKYEGIVTSPNGNGNVFETLHKNEEFSKILPTIKCLHVIGVDNCLSKPLDPAFVGMMAHTQGLDMLNKCVLRSHGENLGVFCVGDFPRIIEYSELDRLTENGLKDYVFYGNICDHMFSGDFMSRVMSEQLYKSMPLHAAKKRIPIWSYENGRFVFPAECNGYKLELFVFDVMEFTSKVMVSSARIHLCVAVERDYNFAPLKTSWDCDMSNENAIQYKMDRVFKAWLGRVDCRVDGICEISPTLSYSGENLEEYRGRLLKGQVYLE</sequence>
<organism evidence="7 8">
    <name type="scientific">Theileria orientalis strain Shintoku</name>
    <dbReference type="NCBI Taxonomy" id="869250"/>
    <lineage>
        <taxon>Eukaryota</taxon>
        <taxon>Sar</taxon>
        <taxon>Alveolata</taxon>
        <taxon>Apicomplexa</taxon>
        <taxon>Aconoidasida</taxon>
        <taxon>Piroplasmida</taxon>
        <taxon>Theileriidae</taxon>
        <taxon>Theileria</taxon>
    </lineage>
</organism>
<dbReference type="PANTHER" id="PTHR11952">
    <property type="entry name" value="UDP- GLUCOSE PYROPHOSPHORYLASE"/>
    <property type="match status" value="1"/>
</dbReference>
<dbReference type="Proteomes" id="UP000003786">
    <property type="component" value="Chromosome 1"/>
</dbReference>
<accession>J4C7F8</accession>
<evidence type="ECO:0000256" key="4">
    <source>
        <dbReference type="ARBA" id="ARBA00022679"/>
    </source>
</evidence>
<dbReference type="GeneID" id="20713342"/>
<evidence type="ECO:0000313" key="8">
    <source>
        <dbReference type="Proteomes" id="UP000003786"/>
    </source>
</evidence>
<evidence type="ECO:0000256" key="6">
    <source>
        <dbReference type="ARBA" id="ARBA00048493"/>
    </source>
</evidence>
<evidence type="ECO:0000256" key="1">
    <source>
        <dbReference type="ARBA" id="ARBA00005208"/>
    </source>
</evidence>
<dbReference type="RefSeq" id="XP_009689264.1">
    <property type="nucleotide sequence ID" value="XM_009690969.1"/>
</dbReference>
<dbReference type="KEGG" id="tot:TOT_010000428"/>
<dbReference type="Pfam" id="PF01704">
    <property type="entry name" value="UDPGP"/>
    <property type="match status" value="1"/>
</dbReference>